<dbReference type="VEuPathDB" id="PiroplasmaDB:BBOV_III004400"/>
<dbReference type="GO" id="GO:0005743">
    <property type="term" value="C:mitochondrial inner membrane"/>
    <property type="evidence" value="ECO:0007669"/>
    <property type="project" value="UniProtKB-SubCell"/>
</dbReference>
<evidence type="ECO:0000256" key="5">
    <source>
        <dbReference type="ARBA" id="ARBA00022792"/>
    </source>
</evidence>
<feature type="domain" description="ATP synthase F1 complex delta/epsilon subunit N-terminal" evidence="10">
    <location>
        <begin position="23"/>
        <end position="91"/>
    </location>
</feature>
<dbReference type="EMBL" id="AK440699">
    <property type="protein sequence ID" value="BAN64493.1"/>
    <property type="molecule type" value="mRNA"/>
</dbReference>
<dbReference type="AlphaFoldDB" id="A7AN69"/>
<dbReference type="eggNOG" id="KOG1758">
    <property type="taxonomic scope" value="Eukaryota"/>
</dbReference>
<comment type="similarity">
    <text evidence="2">Belongs to the ATPase epsilon chain family.</text>
</comment>
<evidence type="ECO:0000256" key="4">
    <source>
        <dbReference type="ARBA" id="ARBA00022781"/>
    </source>
</evidence>
<evidence type="ECO:0000256" key="8">
    <source>
        <dbReference type="ARBA" id="ARBA00023128"/>
    </source>
</evidence>
<evidence type="ECO:0000256" key="7">
    <source>
        <dbReference type="ARBA" id="ARBA00023065"/>
    </source>
</evidence>
<dbReference type="InterPro" id="IPR036771">
    <property type="entry name" value="ATPsynth_dsu/esu_N"/>
</dbReference>
<dbReference type="Proteomes" id="UP000002173">
    <property type="component" value="Unassembled WGS sequence"/>
</dbReference>
<dbReference type="KEGG" id="bbo:BBOV_III004400"/>
<dbReference type="OMA" id="KVLQQMC"/>
<evidence type="ECO:0000256" key="6">
    <source>
        <dbReference type="ARBA" id="ARBA00022946"/>
    </source>
</evidence>
<evidence type="ECO:0000313" key="11">
    <source>
        <dbReference type="EMBL" id="BAN64493.1"/>
    </source>
</evidence>
<keyword evidence="3" id="KW-0813">Transport</keyword>
<accession>A7AN69</accession>
<sequence length="154" mass="16367">MAILFSKILRHATATTGHGKLLFSLLTPHTTLVNNIVAKQATVPGSEGYFTVTKGHAAMLTVLKPGVVSVVAEETGEVSKYFLSSGFFKIAHVDGNSVAEVSGVEAVPLDHLDKERTTQVLQELLAEGHGSNDPWIKAKTMLGQDLCASILKAV</sequence>
<dbReference type="GO" id="GO:0045259">
    <property type="term" value="C:proton-transporting ATP synthase complex"/>
    <property type="evidence" value="ECO:0007669"/>
    <property type="project" value="InterPro"/>
</dbReference>
<dbReference type="CDD" id="cd12152">
    <property type="entry name" value="F1-ATPase_delta"/>
    <property type="match status" value="1"/>
</dbReference>
<keyword evidence="9" id="KW-0472">Membrane</keyword>
<dbReference type="HAMAP" id="MF_00530">
    <property type="entry name" value="ATP_synth_epsil_bac"/>
    <property type="match status" value="1"/>
</dbReference>
<dbReference type="GeneID" id="5479820"/>
<dbReference type="RefSeq" id="XP_001611571.1">
    <property type="nucleotide sequence ID" value="XM_001611521.1"/>
</dbReference>
<dbReference type="InterPro" id="IPR020546">
    <property type="entry name" value="ATP_synth_F1_dsu/esu_N"/>
</dbReference>
<dbReference type="EMBL" id="AAXT01000001">
    <property type="protein sequence ID" value="EDO08003.1"/>
    <property type="molecule type" value="Genomic_DNA"/>
</dbReference>
<dbReference type="SUPFAM" id="SSF51344">
    <property type="entry name" value="Epsilon subunit of F1F0-ATP synthase N-terminal domain"/>
    <property type="match status" value="1"/>
</dbReference>
<dbReference type="PANTHER" id="PTHR13822:SF7">
    <property type="entry name" value="ATP SYNTHASE SUBUNIT DELTA, MITOCHONDRIAL"/>
    <property type="match status" value="1"/>
</dbReference>
<reference evidence="11" key="3">
    <citation type="journal article" date="2014" name="BMC Genomics">
        <title>The Babesia bovis gene and promoter model: an update from full-length EST analysis.</title>
        <authorList>
            <person name="Yamagishi J."/>
            <person name="Wakaguri H."/>
            <person name="Yokoyama N."/>
            <person name="Yamashita R."/>
            <person name="Suzuki Y."/>
            <person name="Xuan X."/>
            <person name="Igarashi I."/>
        </authorList>
    </citation>
    <scope>NUCLEOTIDE SEQUENCE</scope>
    <source>
        <strain evidence="11">Texas</strain>
    </source>
</reference>
<keyword evidence="13" id="KW-1185">Reference proteome</keyword>
<evidence type="ECO:0000313" key="13">
    <source>
        <dbReference type="Proteomes" id="UP000002173"/>
    </source>
</evidence>
<keyword evidence="4" id="KW-0375">Hydrogen ion transport</keyword>
<evidence type="ECO:0000256" key="2">
    <source>
        <dbReference type="ARBA" id="ARBA00005712"/>
    </source>
</evidence>
<keyword evidence="5" id="KW-0999">Mitochondrion inner membrane</keyword>
<dbReference type="FunCoup" id="A7AN69">
    <property type="interactions" value="93"/>
</dbReference>
<dbReference type="InterPro" id="IPR001469">
    <property type="entry name" value="ATP_synth_F1_dsu/esu"/>
</dbReference>
<protein>
    <submittedName>
        <fullName evidence="12">ATP synthase, Delta/Epsilon chain, beta-sandwich domain containing protein</fullName>
    </submittedName>
</protein>
<dbReference type="STRING" id="5865.A7AN69"/>
<keyword evidence="8" id="KW-0496">Mitochondrion</keyword>
<reference evidence="13" key="5">
    <citation type="journal article" date="2021" name="Int. J. Parasitol.">
        <title>Comparative analysis of gene expression between Babesia bovis blood stages and kinetes allowed by improved genome annotation.</title>
        <authorList>
            <person name="Ueti M.W."/>
            <person name="Johnson W.C."/>
            <person name="Kappmeyer L.S."/>
            <person name="Herndon D.R."/>
            <person name="Mousel M.R."/>
            <person name="Reif K.E."/>
            <person name="Taus N.S."/>
            <person name="Ifeonu O.O."/>
            <person name="Silva J.C."/>
            <person name="Suarez C.E."/>
            <person name="Brayton K.A."/>
        </authorList>
    </citation>
    <scope>NUCLEOTIDE SEQUENCE [LARGE SCALE GENOMIC DNA]</scope>
</reference>
<comment type="subcellular location">
    <subcellularLocation>
        <location evidence="1">Mitochondrion inner membrane</location>
    </subcellularLocation>
</comment>
<evidence type="ECO:0000256" key="1">
    <source>
        <dbReference type="ARBA" id="ARBA00004273"/>
    </source>
</evidence>
<reference evidence="13" key="4">
    <citation type="journal article" date="2020" name="Data Brief">
        <title>Transcriptome dataset of Babesia bovis life stages within vertebrate and invertebrate hosts.</title>
        <authorList>
            <person name="Ueti M.W."/>
            <person name="Johnson W.C."/>
            <person name="Kappmeyer L.S."/>
            <person name="Herndon D.R."/>
            <person name="Mousel M.R."/>
            <person name="Reif K.E."/>
            <person name="Taus N.S."/>
            <person name="Ifeonu O.O."/>
            <person name="Silva J.C."/>
            <person name="Suarez C.E."/>
            <person name="Brayton K.A."/>
        </authorList>
    </citation>
    <scope>NUCLEOTIDE SEQUENCE [LARGE SCALE GENOMIC DNA]</scope>
</reference>
<dbReference type="Gene3D" id="2.60.15.10">
    <property type="entry name" value="F0F1 ATP synthase delta/epsilon subunit, N-terminal"/>
    <property type="match status" value="1"/>
</dbReference>
<dbReference type="Pfam" id="PF02823">
    <property type="entry name" value="ATP-synt_DE_N"/>
    <property type="match status" value="1"/>
</dbReference>
<dbReference type="EMBL" id="AK441264">
    <property type="protein sequence ID" value="BAN65058.1"/>
    <property type="molecule type" value="mRNA"/>
</dbReference>
<proteinExistence type="evidence at transcript level"/>
<evidence type="ECO:0000259" key="10">
    <source>
        <dbReference type="Pfam" id="PF02823"/>
    </source>
</evidence>
<keyword evidence="6" id="KW-0809">Transit peptide</keyword>
<keyword evidence="7" id="KW-0406">Ion transport</keyword>
<evidence type="ECO:0000313" key="12">
    <source>
        <dbReference type="EMBL" id="EDO08003.1"/>
    </source>
</evidence>
<reference evidence="12 13" key="1">
    <citation type="journal article" date="2007" name="PLoS Pathog.">
        <title>Genome sequence of Babesia bovis and comparative analysis of apicomplexan hemoprotozoa.</title>
        <authorList>
            <person name="Brayton K.A."/>
            <person name="Lau A.O.T."/>
            <person name="Herndon D.R."/>
            <person name="Hannick L."/>
            <person name="Kappmeyer L.S."/>
            <person name="Berens S.J."/>
            <person name="Bidwell S.L."/>
            <person name="Brown W.C."/>
            <person name="Crabtree J."/>
            <person name="Fadrosh D."/>
            <person name="Feldblum T."/>
            <person name="Forberger H.A."/>
            <person name="Haas B.J."/>
            <person name="Howell J.M."/>
            <person name="Khouri H."/>
            <person name="Koo H."/>
            <person name="Mann D.J."/>
            <person name="Norimine J."/>
            <person name="Paulsen I.T."/>
            <person name="Radune D."/>
            <person name="Ren Q."/>
            <person name="Smith R.K. Jr."/>
            <person name="Suarez C.E."/>
            <person name="White O."/>
            <person name="Wortman J.R."/>
            <person name="Knowles D.P. Jr."/>
            <person name="McElwain T.F."/>
            <person name="Nene V.M."/>
        </authorList>
    </citation>
    <scope>NUCLEOTIDE SEQUENCE [LARGE SCALE GENOMIC DNA]</scope>
    <source>
        <strain evidence="12">T2Bo</strain>
    </source>
</reference>
<dbReference type="PANTHER" id="PTHR13822">
    <property type="entry name" value="ATP SYNTHASE DELTA/EPSILON CHAIN"/>
    <property type="match status" value="1"/>
</dbReference>
<evidence type="ECO:0000256" key="9">
    <source>
        <dbReference type="ARBA" id="ARBA00023136"/>
    </source>
</evidence>
<evidence type="ECO:0000256" key="3">
    <source>
        <dbReference type="ARBA" id="ARBA00022448"/>
    </source>
</evidence>
<gene>
    <name evidence="11 12" type="ORF">BBOV_III004400</name>
</gene>
<name>A7AN69_BABBO</name>
<reference evidence="12" key="2">
    <citation type="submission" date="2007-08" db="EMBL/GenBank/DDBJ databases">
        <authorList>
            <person name="Nene V."/>
        </authorList>
    </citation>
    <scope>NUCLEOTIDE SEQUENCE</scope>
    <source>
        <strain evidence="12">T2Bo</strain>
    </source>
</reference>
<organism evidence="12 13">
    <name type="scientific">Babesia bovis</name>
    <dbReference type="NCBI Taxonomy" id="5865"/>
    <lineage>
        <taxon>Eukaryota</taxon>
        <taxon>Sar</taxon>
        <taxon>Alveolata</taxon>
        <taxon>Apicomplexa</taxon>
        <taxon>Aconoidasida</taxon>
        <taxon>Piroplasmida</taxon>
        <taxon>Babesiidae</taxon>
        <taxon>Babesia</taxon>
    </lineage>
</organism>
<dbReference type="GO" id="GO:0046933">
    <property type="term" value="F:proton-transporting ATP synthase activity, rotational mechanism"/>
    <property type="evidence" value="ECO:0007669"/>
    <property type="project" value="InterPro"/>
</dbReference>